<dbReference type="PROSITE" id="PS50995">
    <property type="entry name" value="HTH_MARR_2"/>
    <property type="match status" value="1"/>
</dbReference>
<dbReference type="InterPro" id="IPR036388">
    <property type="entry name" value="WH-like_DNA-bd_sf"/>
</dbReference>
<evidence type="ECO:0000256" key="2">
    <source>
        <dbReference type="ARBA" id="ARBA00023015"/>
    </source>
</evidence>
<evidence type="ECO:0000256" key="5">
    <source>
        <dbReference type="ARBA" id="ARBA00046337"/>
    </source>
</evidence>
<dbReference type="Pfam" id="PF22381">
    <property type="entry name" value="Staph_reg_Sar_Rot"/>
    <property type="match status" value="1"/>
</dbReference>
<accession>W6N5T3</accession>
<evidence type="ECO:0000256" key="4">
    <source>
        <dbReference type="ARBA" id="ARBA00023163"/>
    </source>
</evidence>
<reference evidence="9 10" key="1">
    <citation type="journal article" date="2015" name="Genome Announc.">
        <title>Draft Genome Sequence of Clostridium tyrobutyricum Strain DIVETGP, Isolated from Cow's Milk for Grana Padano Production.</title>
        <authorList>
            <person name="Soggiu A."/>
            <person name="Piras C."/>
            <person name="Gaiarsa S."/>
            <person name="Sassera D."/>
            <person name="Roncada P."/>
            <person name="Bendixen E."/>
            <person name="Brasca M."/>
            <person name="Bonizzi L."/>
        </authorList>
    </citation>
    <scope>NUCLEOTIDE SEQUENCE [LARGE SCALE GENOMIC DNA]</scope>
    <source>
        <strain evidence="9 10">DIVETGP</strain>
    </source>
</reference>
<keyword evidence="10" id="KW-1185">Reference proteome</keyword>
<keyword evidence="4" id="KW-0804">Transcription</keyword>
<dbReference type="InterPro" id="IPR055166">
    <property type="entry name" value="Transc_reg_Sar_Rot_HTH"/>
</dbReference>
<comment type="subcellular location">
    <subcellularLocation>
        <location evidence="1">Cytoplasm</location>
    </subcellularLocation>
</comment>
<dbReference type="SMART" id="SM00347">
    <property type="entry name" value="HTH_MARR"/>
    <property type="match status" value="1"/>
</dbReference>
<dbReference type="AlphaFoldDB" id="W6N5T3"/>
<organism evidence="9 10">
    <name type="scientific">Clostridium tyrobutyricum DIVETGP</name>
    <dbReference type="NCBI Taxonomy" id="1408889"/>
    <lineage>
        <taxon>Bacteria</taxon>
        <taxon>Bacillati</taxon>
        <taxon>Bacillota</taxon>
        <taxon>Clostridia</taxon>
        <taxon>Eubacteriales</taxon>
        <taxon>Clostridiaceae</taxon>
        <taxon>Clostridium</taxon>
    </lineage>
</organism>
<dbReference type="Proteomes" id="UP000019482">
    <property type="component" value="Unassembled WGS sequence"/>
</dbReference>
<dbReference type="GO" id="GO:0003677">
    <property type="term" value="F:DNA binding"/>
    <property type="evidence" value="ECO:0007669"/>
    <property type="project" value="UniProtKB-KW"/>
</dbReference>
<evidence type="ECO:0000313" key="10">
    <source>
        <dbReference type="Proteomes" id="UP000019482"/>
    </source>
</evidence>
<dbReference type="PRINTS" id="PR00598">
    <property type="entry name" value="HTHMARR"/>
</dbReference>
<name>W6N5T3_CLOTY</name>
<dbReference type="PANTHER" id="PTHR42756:SF1">
    <property type="entry name" value="TRANSCRIPTIONAL REPRESSOR OF EMRAB OPERON"/>
    <property type="match status" value="1"/>
</dbReference>
<dbReference type="GO" id="GO:0005737">
    <property type="term" value="C:cytoplasm"/>
    <property type="evidence" value="ECO:0007669"/>
    <property type="project" value="UniProtKB-SubCell"/>
</dbReference>
<proteinExistence type="inferred from homology"/>
<evidence type="ECO:0000256" key="1">
    <source>
        <dbReference type="ARBA" id="ARBA00004496"/>
    </source>
</evidence>
<sequence length="164" mass="19317">MVNIGINIINELLVDTFNDILEIEQKSIQYMNFKDLSISEVHTIDAIGMYDPKRMTEIAGKLDITLGTLTIAINHLVKKEYVIRKRSDIDRRIVYISLTKKGELAYRIHQKFHQDMINECVKELSESEKKILIQSLKKLTHFFKSKYNVENLKNKYVKRRGRDE</sequence>
<dbReference type="GO" id="GO:0003700">
    <property type="term" value="F:DNA-binding transcription factor activity"/>
    <property type="evidence" value="ECO:0007669"/>
    <property type="project" value="InterPro"/>
</dbReference>
<dbReference type="SUPFAM" id="SSF46785">
    <property type="entry name" value="Winged helix' DNA-binding domain"/>
    <property type="match status" value="1"/>
</dbReference>
<dbReference type="Gene3D" id="1.10.10.10">
    <property type="entry name" value="Winged helix-like DNA-binding domain superfamily/Winged helix DNA-binding domain"/>
    <property type="match status" value="1"/>
</dbReference>
<gene>
    <name evidence="9" type="ORF">CTDIVETGP_2033</name>
</gene>
<evidence type="ECO:0000256" key="7">
    <source>
        <dbReference type="ARBA" id="ARBA00047207"/>
    </source>
</evidence>
<dbReference type="PANTHER" id="PTHR42756">
    <property type="entry name" value="TRANSCRIPTIONAL REGULATOR, MARR"/>
    <property type="match status" value="1"/>
</dbReference>
<evidence type="ECO:0000313" key="9">
    <source>
        <dbReference type="EMBL" id="CDL91963.1"/>
    </source>
</evidence>
<dbReference type="InterPro" id="IPR036390">
    <property type="entry name" value="WH_DNA-bd_sf"/>
</dbReference>
<comment type="similarity">
    <text evidence="5">Belongs to the SarZ family.</text>
</comment>
<keyword evidence="3" id="KW-0238">DNA-binding</keyword>
<comment type="caution">
    <text evidence="9">The sequence shown here is derived from an EMBL/GenBank/DDBJ whole genome shotgun (WGS) entry which is preliminary data.</text>
</comment>
<evidence type="ECO:0000256" key="3">
    <source>
        <dbReference type="ARBA" id="ARBA00023125"/>
    </source>
</evidence>
<dbReference type="EMBL" id="CBXI010000037">
    <property type="protein sequence ID" value="CDL91963.1"/>
    <property type="molecule type" value="Genomic_DNA"/>
</dbReference>
<feature type="domain" description="HTH marR-type" evidence="8">
    <location>
        <begin position="1"/>
        <end position="141"/>
    </location>
</feature>
<keyword evidence="2" id="KW-0805">Transcription regulation</keyword>
<dbReference type="InterPro" id="IPR000835">
    <property type="entry name" value="HTH_MarR-typ"/>
</dbReference>
<evidence type="ECO:0000256" key="6">
    <source>
        <dbReference type="ARBA" id="ARBA00047188"/>
    </source>
</evidence>
<protein>
    <recommendedName>
        <fullName evidence="6">HTH-type transcriptional regulator SarZ</fullName>
    </recommendedName>
    <alternativeName>
        <fullName evidence="7">Staphylococcal accessory regulator Z</fullName>
    </alternativeName>
</protein>
<evidence type="ECO:0000259" key="8">
    <source>
        <dbReference type="PROSITE" id="PS50995"/>
    </source>
</evidence>